<gene>
    <name evidence="4" type="ORF">OAUR00152_LOCUS12011</name>
</gene>
<feature type="compositionally biased region" description="Gly residues" evidence="3">
    <location>
        <begin position="171"/>
        <end position="183"/>
    </location>
</feature>
<evidence type="ECO:0000256" key="2">
    <source>
        <dbReference type="ARBA" id="ARBA00022803"/>
    </source>
</evidence>
<dbReference type="Gene3D" id="1.25.40.10">
    <property type="entry name" value="Tetratricopeptide repeat domain"/>
    <property type="match status" value="1"/>
</dbReference>
<feature type="compositionally biased region" description="Low complexity" evidence="3">
    <location>
        <begin position="403"/>
        <end position="429"/>
    </location>
</feature>
<dbReference type="SUPFAM" id="SSF48452">
    <property type="entry name" value="TPR-like"/>
    <property type="match status" value="1"/>
</dbReference>
<protein>
    <submittedName>
        <fullName evidence="4">Uncharacterized protein</fullName>
    </submittedName>
</protein>
<keyword evidence="1" id="KW-0677">Repeat</keyword>
<sequence length="509" mass="52509">MSLTSWRAHKERGKSLYSSGRYREALESYRDALGGGGGGASSSSSSSSAGVGGSPPDEERQVLLSNAVACRLKIVQENGAGERAGGGGGAMTEGEKRDMCERAVEEARQCVALNDRWSKGHVRLASSLIALGGRSNDACNSLQRALAIDPGNAGARTMLLRELRRDRERNGGAGGGSGGGGSAGAPRPSAPPFEGESSPDSAAGSGGGGASGVGGSVSSGAAPSAPPLPNDDYDDGPDDYYAGSANGADPFASAGNTHAAAADGLDDSPTVAERIQFRWMRLCMWWEGELSEDLRTLLKVVMGLLVLYVALGGRFGLDSALGGGGDDNRGRYEPGESAYDRYYGRGSSSSSSSSGSSSASRSSTTGYGYNDRSSSYGERRTSTAYDGDYTSRSGGNYGGGSSGQSSGQYGSSYGDSRSSRSGRSGSNSYRMPNLMDGSLPSMAILAVIAYACHHFGINPFHALMMVNMVTGNRGRMRGGMGMRNMGMMGMGYGMMRNGGFGRRRGRMGG</sequence>
<feature type="region of interest" description="Disordered" evidence="3">
    <location>
        <begin position="320"/>
        <end position="429"/>
    </location>
</feature>
<evidence type="ECO:0000313" key="4">
    <source>
        <dbReference type="EMBL" id="CAE2231217.1"/>
    </source>
</evidence>
<reference evidence="4" key="1">
    <citation type="submission" date="2021-01" db="EMBL/GenBank/DDBJ databases">
        <authorList>
            <person name="Corre E."/>
            <person name="Pelletier E."/>
            <person name="Niang G."/>
            <person name="Scheremetjew M."/>
            <person name="Finn R."/>
            <person name="Kale V."/>
            <person name="Holt S."/>
            <person name="Cochrane G."/>
            <person name="Meng A."/>
            <person name="Brown T."/>
            <person name="Cohen L."/>
        </authorList>
    </citation>
    <scope>NUCLEOTIDE SEQUENCE</scope>
    <source>
        <strain evidence="4">Isolate 1302-5</strain>
    </source>
</reference>
<feature type="region of interest" description="Disordered" evidence="3">
    <location>
        <begin position="167"/>
        <end position="247"/>
    </location>
</feature>
<keyword evidence="2" id="KW-0802">TPR repeat</keyword>
<feature type="compositionally biased region" description="Basic and acidic residues" evidence="3">
    <location>
        <begin position="326"/>
        <end position="343"/>
    </location>
</feature>
<feature type="region of interest" description="Disordered" evidence="3">
    <location>
        <begin position="33"/>
        <end position="58"/>
    </location>
</feature>
<feature type="compositionally biased region" description="Low complexity" evidence="3">
    <location>
        <begin position="344"/>
        <end position="369"/>
    </location>
</feature>
<feature type="compositionally biased region" description="Gly residues" evidence="3">
    <location>
        <begin position="204"/>
        <end position="217"/>
    </location>
</feature>
<proteinExistence type="predicted"/>
<accession>A0A7S4IJS9</accession>
<evidence type="ECO:0000256" key="1">
    <source>
        <dbReference type="ARBA" id="ARBA00022737"/>
    </source>
</evidence>
<dbReference type="AlphaFoldDB" id="A0A7S4IJS9"/>
<name>A0A7S4IJS9_9STRA</name>
<organism evidence="4">
    <name type="scientific">Odontella aurita</name>
    <dbReference type="NCBI Taxonomy" id="265563"/>
    <lineage>
        <taxon>Eukaryota</taxon>
        <taxon>Sar</taxon>
        <taxon>Stramenopiles</taxon>
        <taxon>Ochrophyta</taxon>
        <taxon>Bacillariophyta</taxon>
        <taxon>Mediophyceae</taxon>
        <taxon>Biddulphiophycidae</taxon>
        <taxon>Eupodiscales</taxon>
        <taxon>Odontellaceae</taxon>
        <taxon>Odontella</taxon>
    </lineage>
</organism>
<dbReference type="PANTHER" id="PTHR22904">
    <property type="entry name" value="TPR REPEAT CONTAINING PROTEIN"/>
    <property type="match status" value="1"/>
</dbReference>
<dbReference type="InterPro" id="IPR011990">
    <property type="entry name" value="TPR-like_helical_dom_sf"/>
</dbReference>
<dbReference type="GO" id="GO:0051879">
    <property type="term" value="F:Hsp90 protein binding"/>
    <property type="evidence" value="ECO:0007669"/>
    <property type="project" value="TreeGrafter"/>
</dbReference>
<dbReference type="EMBL" id="HBKQ01017770">
    <property type="protein sequence ID" value="CAE2231217.1"/>
    <property type="molecule type" value="Transcribed_RNA"/>
</dbReference>
<dbReference type="PANTHER" id="PTHR22904:SF523">
    <property type="entry name" value="STRESS-INDUCED-PHOSPHOPROTEIN 1"/>
    <property type="match status" value="1"/>
</dbReference>
<evidence type="ECO:0000256" key="3">
    <source>
        <dbReference type="SAM" id="MobiDB-lite"/>
    </source>
</evidence>